<protein>
    <submittedName>
        <fullName evidence="1">Uncharacterized protein</fullName>
    </submittedName>
</protein>
<reference evidence="1 2" key="1">
    <citation type="submission" date="2016-06" db="EMBL/GenBank/DDBJ databases">
        <title>Complete genome sequence of a deep-branching marine Gamma Proteobacterium Woeseia oceani type strain XK5.</title>
        <authorList>
            <person name="Mu D."/>
            <person name="Du Z."/>
        </authorList>
    </citation>
    <scope>NUCLEOTIDE SEQUENCE [LARGE SCALE GENOMIC DNA]</scope>
    <source>
        <strain evidence="1 2">XK5</strain>
    </source>
</reference>
<name>A0A193LEP1_9GAMM</name>
<dbReference type="Proteomes" id="UP000092695">
    <property type="component" value="Chromosome"/>
</dbReference>
<accession>A0A193LEP1</accession>
<evidence type="ECO:0000313" key="1">
    <source>
        <dbReference type="EMBL" id="ANO50849.1"/>
    </source>
</evidence>
<evidence type="ECO:0000313" key="2">
    <source>
        <dbReference type="Proteomes" id="UP000092695"/>
    </source>
</evidence>
<dbReference type="STRING" id="1548547.BA177_06180"/>
<keyword evidence="2" id="KW-1185">Reference proteome</keyword>
<dbReference type="KEGG" id="woc:BA177_06180"/>
<organism evidence="1 2">
    <name type="scientific">Woeseia oceani</name>
    <dbReference type="NCBI Taxonomy" id="1548547"/>
    <lineage>
        <taxon>Bacteria</taxon>
        <taxon>Pseudomonadati</taxon>
        <taxon>Pseudomonadota</taxon>
        <taxon>Gammaproteobacteria</taxon>
        <taxon>Woeseiales</taxon>
        <taxon>Woeseiaceae</taxon>
        <taxon>Woeseia</taxon>
    </lineage>
</organism>
<proteinExistence type="predicted"/>
<dbReference type="AlphaFoldDB" id="A0A193LEP1"/>
<gene>
    <name evidence="1" type="ORF">BA177_06180</name>
</gene>
<dbReference type="EMBL" id="CP016268">
    <property type="protein sequence ID" value="ANO50849.1"/>
    <property type="molecule type" value="Genomic_DNA"/>
</dbReference>
<sequence>MNQGASSATSALRSVQNLANSDTVANFTPAQIESFRRATEIANGGGGYIPTAQQTFLDTANGVGLDSFVPASAMSTLNGNQNFLSPEMQAQLAQLSEGGVLPGTDALQNTANGDFLFGGDGFNAAVDAAVRAAQPHILSTFGSAGAGGASGGLAKTAIGKSAIDAFASQYANERANQLGAASSLANFGLGDRSSRLNAINTAGGIAQGENAQRLNAAGMLSGLADTERSRQLMAAGQLPDIGLLDSNLLQQVGDRQQGQEQREIEGPMNAQLQLLMAALNGLPISSLLGSTTTQTTEADPFAQILGGAMTGLSIFGSGGLFPLMGGEKLTGIDMASLPKRRGLLG</sequence>